<organism evidence="2 3">
    <name type="scientific">Raphanus sativus</name>
    <name type="common">Radish</name>
    <name type="synonym">Raphanus raphanistrum var. sativus</name>
    <dbReference type="NCBI Taxonomy" id="3726"/>
    <lineage>
        <taxon>Eukaryota</taxon>
        <taxon>Viridiplantae</taxon>
        <taxon>Streptophyta</taxon>
        <taxon>Embryophyta</taxon>
        <taxon>Tracheophyta</taxon>
        <taxon>Spermatophyta</taxon>
        <taxon>Magnoliopsida</taxon>
        <taxon>eudicotyledons</taxon>
        <taxon>Gunneridae</taxon>
        <taxon>Pentapetalae</taxon>
        <taxon>rosids</taxon>
        <taxon>malvids</taxon>
        <taxon>Brassicales</taxon>
        <taxon>Brassicaceae</taxon>
        <taxon>Brassiceae</taxon>
        <taxon>Raphanus</taxon>
    </lineage>
</organism>
<evidence type="ECO:0000313" key="2">
    <source>
        <dbReference type="Proteomes" id="UP000504610"/>
    </source>
</evidence>
<feature type="transmembrane region" description="Helical" evidence="1">
    <location>
        <begin position="199"/>
        <end position="219"/>
    </location>
</feature>
<dbReference type="KEGG" id="rsz:130498995"/>
<dbReference type="InterPro" id="IPR052843">
    <property type="entry name" value="ER_body_metal_sequester"/>
</dbReference>
<feature type="transmembrane region" description="Helical" evidence="1">
    <location>
        <begin position="107"/>
        <end position="129"/>
    </location>
</feature>
<name>A0A9W3CB78_RAPSA</name>
<protein>
    <submittedName>
        <fullName evidence="3">Membrane protein of ER body 1-like</fullName>
    </submittedName>
</protein>
<feature type="transmembrane region" description="Helical" evidence="1">
    <location>
        <begin position="168"/>
        <end position="187"/>
    </location>
</feature>
<evidence type="ECO:0000313" key="3">
    <source>
        <dbReference type="RefSeq" id="XP_056848851.1"/>
    </source>
</evidence>
<dbReference type="RefSeq" id="XP_056848851.1">
    <property type="nucleotide sequence ID" value="XM_056992871.1"/>
</dbReference>
<proteinExistence type="predicted"/>
<feature type="transmembrane region" description="Helical" evidence="1">
    <location>
        <begin position="231"/>
        <end position="253"/>
    </location>
</feature>
<evidence type="ECO:0000256" key="1">
    <source>
        <dbReference type="SAM" id="Phobius"/>
    </source>
</evidence>
<keyword evidence="1" id="KW-0472">Membrane</keyword>
<accession>A0A9W3CB78</accession>
<dbReference type="PANTHER" id="PTHR38937">
    <property type="entry name" value="MEMBRANE PROTEIN OF ER BODY-LIKE PROTEIN"/>
    <property type="match status" value="1"/>
</dbReference>
<sequence length="268" mass="29085">MFFKCFQEVEKEVLGGKESVASQIDGLSTPGNKTNGSEAEIPPSVFSPPTIFAKLLGILRQHIVVPVHNVLQTELDILKSIVYGGLIQSITSFGVVSSAAASGTSTVNVMALGLANLFSGLFLIIYNLYGLVNYTPFLPHGNTDNVADMKEKIDPHKQLLGNKDNAKLHCIVVVVSFIFFGVIPPLFYGFSFKITDDRYYEAAVFVAASLLCVITLSLGKAHAFEMDKLKTVAVYTGIAIGASAFSCIASQHVRDLLEKYEFHNVAKE</sequence>
<keyword evidence="1" id="KW-0812">Transmembrane</keyword>
<keyword evidence="1" id="KW-1133">Transmembrane helix</keyword>
<reference evidence="2" key="1">
    <citation type="journal article" date="2019" name="Database">
        <title>The radish genome database (RadishGD): an integrated information resource for radish genomics.</title>
        <authorList>
            <person name="Yu H.J."/>
            <person name="Baek S."/>
            <person name="Lee Y.J."/>
            <person name="Cho A."/>
            <person name="Mun J.H."/>
        </authorList>
    </citation>
    <scope>NUCLEOTIDE SEQUENCE [LARGE SCALE GENOMIC DNA]</scope>
    <source>
        <strain evidence="2">cv. WK10039</strain>
    </source>
</reference>
<dbReference type="OrthoDB" id="1113865at2759"/>
<feature type="transmembrane region" description="Helical" evidence="1">
    <location>
        <begin position="81"/>
        <end position="101"/>
    </location>
</feature>
<keyword evidence="2" id="KW-1185">Reference proteome</keyword>
<dbReference type="Proteomes" id="UP000504610">
    <property type="component" value="Chromosome 8"/>
</dbReference>
<reference evidence="3" key="2">
    <citation type="submission" date="2025-08" db="UniProtKB">
        <authorList>
            <consortium name="RefSeq"/>
        </authorList>
    </citation>
    <scope>IDENTIFICATION</scope>
    <source>
        <tissue evidence="3">Leaf</tissue>
    </source>
</reference>
<dbReference type="GeneID" id="130498995"/>
<dbReference type="PANTHER" id="PTHR38937:SF2">
    <property type="entry name" value="MEMBRANE PROTEIN OF ER BODY-LIKE PROTEIN ISOFORM X1"/>
    <property type="match status" value="1"/>
</dbReference>
<gene>
    <name evidence="3" type="primary">LOC130498995</name>
</gene>
<dbReference type="AlphaFoldDB" id="A0A9W3CB78"/>